<keyword evidence="2" id="KW-1133">Transmembrane helix</keyword>
<organism evidence="4 5">
    <name type="scientific">Paeniglutamicibacter psychrophenolicus</name>
    <dbReference type="NCBI Taxonomy" id="257454"/>
    <lineage>
        <taxon>Bacteria</taxon>
        <taxon>Bacillati</taxon>
        <taxon>Actinomycetota</taxon>
        <taxon>Actinomycetes</taxon>
        <taxon>Micrococcales</taxon>
        <taxon>Micrococcaceae</taxon>
        <taxon>Paeniglutamicibacter</taxon>
    </lineage>
</organism>
<accession>A0ABS4W8X9</accession>
<feature type="region of interest" description="Disordered" evidence="1">
    <location>
        <begin position="41"/>
        <end position="130"/>
    </location>
</feature>
<evidence type="ECO:0000313" key="4">
    <source>
        <dbReference type="EMBL" id="MBP2372657.1"/>
    </source>
</evidence>
<dbReference type="InterPro" id="IPR011528">
    <property type="entry name" value="NERD"/>
</dbReference>
<gene>
    <name evidence="4" type="ORF">JOF46_000569</name>
</gene>
<evidence type="ECO:0000256" key="1">
    <source>
        <dbReference type="SAM" id="MobiDB-lite"/>
    </source>
</evidence>
<name>A0ABS4W8X9_9MICC</name>
<sequence length="400" mass="43446">MAIWRNRSDAQLTERIMGAWYIVGDPDRRFDYDFWLLTNPSPGESYPPVERGAATRDVPEPEVPPAVPEVPAAATAAPPRRVTGPLPPERVAGNPARQLREAEPEPPATPGPTDGGSVPPRVAPAAPAPRFDPERLSWWEETLGSEERIGRGHNLLRLLVVLGLVAGVLGSMLVLVAAPAPIALVPIGLCGAGLVAVSRFWPYAATRRAVDQHVFGVGGGALSNGWSRFRKENIAKGVIGERRTALALESLLRIPGTRIFHGLRFPGSSVADIDHAVVNGDRVLFIDSKFWKPGEYRWLEADKLGYVRGRRVDRRDIHMDHVQRHPMTANAAAEVGCHVLIHSNDEGAITFTAGAHISPTGIPATGVQDGIEMIGRWLLQGQKCGLVDRYVMARMIALLK</sequence>
<comment type="caution">
    <text evidence="4">The sequence shown here is derived from an EMBL/GenBank/DDBJ whole genome shotgun (WGS) entry which is preliminary data.</text>
</comment>
<keyword evidence="5" id="KW-1185">Reference proteome</keyword>
<dbReference type="Pfam" id="PF08378">
    <property type="entry name" value="NERD"/>
    <property type="match status" value="1"/>
</dbReference>
<feature type="transmembrane region" description="Helical" evidence="2">
    <location>
        <begin position="182"/>
        <end position="201"/>
    </location>
</feature>
<feature type="transmembrane region" description="Helical" evidence="2">
    <location>
        <begin position="155"/>
        <end position="176"/>
    </location>
</feature>
<reference evidence="4 5" key="1">
    <citation type="submission" date="2021-03" db="EMBL/GenBank/DDBJ databases">
        <title>Sequencing the genomes of 1000 actinobacteria strains.</title>
        <authorList>
            <person name="Klenk H.-P."/>
        </authorList>
    </citation>
    <scope>NUCLEOTIDE SEQUENCE [LARGE SCALE GENOMIC DNA]</scope>
    <source>
        <strain evidence="4 5">DSM 15454</strain>
    </source>
</reference>
<feature type="domain" description="NERD" evidence="3">
    <location>
        <begin position="236"/>
        <end position="302"/>
    </location>
</feature>
<dbReference type="Proteomes" id="UP000766570">
    <property type="component" value="Unassembled WGS sequence"/>
</dbReference>
<feature type="compositionally biased region" description="Low complexity" evidence="1">
    <location>
        <begin position="111"/>
        <end position="129"/>
    </location>
</feature>
<protein>
    <recommendedName>
        <fullName evidence="3">NERD domain-containing protein</fullName>
    </recommendedName>
</protein>
<evidence type="ECO:0000313" key="5">
    <source>
        <dbReference type="Proteomes" id="UP000766570"/>
    </source>
</evidence>
<proteinExistence type="predicted"/>
<dbReference type="RefSeq" id="WP_209905943.1">
    <property type="nucleotide sequence ID" value="NZ_BAAAMI010000019.1"/>
</dbReference>
<feature type="compositionally biased region" description="Low complexity" evidence="1">
    <location>
        <begin position="69"/>
        <end position="83"/>
    </location>
</feature>
<evidence type="ECO:0000256" key="2">
    <source>
        <dbReference type="SAM" id="Phobius"/>
    </source>
</evidence>
<keyword evidence="2" id="KW-0812">Transmembrane</keyword>
<dbReference type="EMBL" id="JAGIOE010000001">
    <property type="protein sequence ID" value="MBP2372657.1"/>
    <property type="molecule type" value="Genomic_DNA"/>
</dbReference>
<keyword evidence="2" id="KW-0472">Membrane</keyword>
<evidence type="ECO:0000259" key="3">
    <source>
        <dbReference type="Pfam" id="PF08378"/>
    </source>
</evidence>